<keyword evidence="3" id="KW-1185">Reference proteome</keyword>
<accession>A0LJG1</accession>
<gene>
    <name evidence="2" type="ordered locus">Sfum_1878</name>
</gene>
<dbReference type="InParanoid" id="A0LJG1"/>
<evidence type="ECO:0000313" key="2">
    <source>
        <dbReference type="EMBL" id="ABK17563.1"/>
    </source>
</evidence>
<evidence type="ECO:0000259" key="1">
    <source>
        <dbReference type="Pfam" id="PF04233"/>
    </source>
</evidence>
<dbReference type="AlphaFoldDB" id="A0LJG1"/>
<dbReference type="OrthoDB" id="9813502at2"/>
<sequence length="458" mass="52416">MKAFPELLPFTEAIEFFNAKNIVVSPDSWRDVWASEHVHAFTVARVTAIDVLEDIRKAVGKAVADGTSIQQFKSGLSRLLAAKGWFSEKRDRPPGALTGPRLETIYRTNLQSAYQAGRFKQLVETAHVRPYWMYDAVGDHRTRPLHAALNGKVYRFDHPFWNAWYPPNGFNCRCTVRSLSEDRFERMKLPLENEAPPHGPDPGFDFNPGMVRWQPDLARYGPEARGLITRDMIGRPWDIPSLEEDLTRLRDGFAQTGITASRNPLTIAPLPGEGVTGWSNPRTGEIALPEGVYDRIRWILNIGAIRTEAEIDAFRLLIHEFGHHLGHPVDIKRYNSDPDYSAIKEAVNDLWARHYLAEAARALNLECRLSPFTESRSRAPGTYSAWVEHLRAVLRKLDIDETDEKKLITELNLSENAENLSERFWAMVHEKKPDIAADRPFGELIRLFWLWEQLMDEL</sequence>
<organism evidence="2 3">
    <name type="scientific">Syntrophobacter fumaroxidans (strain DSM 10017 / MPOB)</name>
    <dbReference type="NCBI Taxonomy" id="335543"/>
    <lineage>
        <taxon>Bacteria</taxon>
        <taxon>Pseudomonadati</taxon>
        <taxon>Thermodesulfobacteriota</taxon>
        <taxon>Syntrophobacteria</taxon>
        <taxon>Syntrophobacterales</taxon>
        <taxon>Syntrophobacteraceae</taxon>
        <taxon>Syntrophobacter</taxon>
    </lineage>
</organism>
<dbReference type="eggNOG" id="COG2369">
    <property type="taxonomic scope" value="Bacteria"/>
</dbReference>
<proteinExistence type="predicted"/>
<name>A0LJG1_SYNFM</name>
<dbReference type="InterPro" id="IPR006528">
    <property type="entry name" value="Phage_head_morphogenesis_dom"/>
</dbReference>
<dbReference type="Proteomes" id="UP000001784">
    <property type="component" value="Chromosome"/>
</dbReference>
<dbReference type="Pfam" id="PF04233">
    <property type="entry name" value="Phage_Mu_F"/>
    <property type="match status" value="1"/>
</dbReference>
<dbReference type="HOGENOM" id="CLU_597073_0_0_7"/>
<reference evidence="2 3" key="1">
    <citation type="submission" date="2006-10" db="EMBL/GenBank/DDBJ databases">
        <title>Complete sequence of Syntrophobacter fumaroxidans MPOB.</title>
        <authorList>
            <consortium name="US DOE Joint Genome Institute"/>
            <person name="Copeland A."/>
            <person name="Lucas S."/>
            <person name="Lapidus A."/>
            <person name="Barry K."/>
            <person name="Detter J.C."/>
            <person name="Glavina del Rio T."/>
            <person name="Hammon N."/>
            <person name="Israni S."/>
            <person name="Pitluck S."/>
            <person name="Goltsman E.G."/>
            <person name="Martinez M."/>
            <person name="Schmutz J."/>
            <person name="Larimer F."/>
            <person name="Land M."/>
            <person name="Hauser L."/>
            <person name="Kyrpides N."/>
            <person name="Kim E."/>
            <person name="Boone D.R."/>
            <person name="Brockman F."/>
            <person name="Culley D."/>
            <person name="Ferry J."/>
            <person name="Gunsalus R."/>
            <person name="McInerney M.J."/>
            <person name="Morrison M."/>
            <person name="Plugge C."/>
            <person name="Rohlin L."/>
            <person name="Scholten J."/>
            <person name="Sieber J."/>
            <person name="Stams A.J.M."/>
            <person name="Worm P."/>
            <person name="Henstra A.M."/>
            <person name="Richardson P."/>
        </authorList>
    </citation>
    <scope>NUCLEOTIDE SEQUENCE [LARGE SCALE GENOMIC DNA]</scope>
    <source>
        <strain evidence="3">DSM 10017 / MPOB</strain>
    </source>
</reference>
<dbReference type="EMBL" id="CP000478">
    <property type="protein sequence ID" value="ABK17563.1"/>
    <property type="molecule type" value="Genomic_DNA"/>
</dbReference>
<dbReference type="STRING" id="335543.Sfum_1878"/>
<protein>
    <submittedName>
        <fullName evidence="2">Phage putative head morphogenesis protein, SPP1 gp7 family</fullName>
    </submittedName>
</protein>
<dbReference type="KEGG" id="sfu:Sfum_1878"/>
<feature type="domain" description="Phage head morphogenesis" evidence="1">
    <location>
        <begin position="54"/>
        <end position="176"/>
    </location>
</feature>
<dbReference type="NCBIfam" id="TIGR01641">
    <property type="entry name" value="phageSPP1_gp7"/>
    <property type="match status" value="1"/>
</dbReference>
<evidence type="ECO:0000313" key="3">
    <source>
        <dbReference type="Proteomes" id="UP000001784"/>
    </source>
</evidence>
<dbReference type="RefSeq" id="WP_011698733.1">
    <property type="nucleotide sequence ID" value="NC_008554.1"/>
</dbReference>